<protein>
    <submittedName>
        <fullName evidence="1">Uncharacterized protein</fullName>
    </submittedName>
</protein>
<evidence type="ECO:0000313" key="2">
    <source>
        <dbReference type="Proteomes" id="UP000770717"/>
    </source>
</evidence>
<comment type="caution">
    <text evidence="1">The sequence shown here is derived from an EMBL/GenBank/DDBJ whole genome shotgun (WGS) entry which is preliminary data.</text>
</comment>
<proteinExistence type="predicted"/>
<evidence type="ECO:0000313" key="1">
    <source>
        <dbReference type="EMBL" id="KAG9462637.1"/>
    </source>
</evidence>
<name>A0A8J6C496_ELECQ</name>
<reference evidence="1" key="1">
    <citation type="thesis" date="2020" institute="ProQuest LLC" country="789 East Eisenhower Parkway, Ann Arbor, MI, USA">
        <title>Comparative Genomics and Chromosome Evolution.</title>
        <authorList>
            <person name="Mudd A.B."/>
        </authorList>
    </citation>
    <scope>NUCLEOTIDE SEQUENCE</scope>
    <source>
        <strain evidence="1">HN-11 Male</strain>
        <tissue evidence="1">Kidney and liver</tissue>
    </source>
</reference>
<gene>
    <name evidence="1" type="ORF">GDO78_013685</name>
</gene>
<accession>A0A8J6C496</accession>
<keyword evidence="2" id="KW-1185">Reference proteome</keyword>
<organism evidence="1 2">
    <name type="scientific">Eleutherodactylus coqui</name>
    <name type="common">Puerto Rican coqui</name>
    <dbReference type="NCBI Taxonomy" id="57060"/>
    <lineage>
        <taxon>Eukaryota</taxon>
        <taxon>Metazoa</taxon>
        <taxon>Chordata</taxon>
        <taxon>Craniata</taxon>
        <taxon>Vertebrata</taxon>
        <taxon>Euteleostomi</taxon>
        <taxon>Amphibia</taxon>
        <taxon>Batrachia</taxon>
        <taxon>Anura</taxon>
        <taxon>Neobatrachia</taxon>
        <taxon>Hyloidea</taxon>
        <taxon>Eleutherodactylidae</taxon>
        <taxon>Eleutherodactylinae</taxon>
        <taxon>Eleutherodactylus</taxon>
        <taxon>Eleutherodactylus</taxon>
    </lineage>
</organism>
<sequence length="88" mass="9806">MLIFLDIPKCGGSSSVPGHQTPVTPICFECVKVSRCRVLSRRCLLFLCRLSPPPAIPVWAEESVDLLFWASPGSQFGSPRTWVDRPDF</sequence>
<dbReference type="AlphaFoldDB" id="A0A8J6C496"/>
<dbReference type="Proteomes" id="UP000770717">
    <property type="component" value="Unassembled WGS sequence"/>
</dbReference>
<dbReference type="EMBL" id="WNTK01010215">
    <property type="protein sequence ID" value="KAG9462637.1"/>
    <property type="molecule type" value="Genomic_DNA"/>
</dbReference>